<name>A0A5C5TXZ7_9GAMM</name>
<evidence type="ECO:0000313" key="3">
    <source>
        <dbReference type="Proteomes" id="UP000319980"/>
    </source>
</evidence>
<dbReference type="RefSeq" id="WP_158636522.1">
    <property type="nucleotide sequence ID" value="NZ_VOHK01000006.1"/>
</dbReference>
<evidence type="ECO:0000313" key="2">
    <source>
        <dbReference type="EMBL" id="TWT18616.1"/>
    </source>
</evidence>
<dbReference type="EMBL" id="VOHK01000006">
    <property type="protein sequence ID" value="TWT18616.1"/>
    <property type="molecule type" value="Genomic_DNA"/>
</dbReference>
<comment type="caution">
    <text evidence="2">The sequence shown here is derived from an EMBL/GenBank/DDBJ whole genome shotgun (WGS) entry which is preliminary data.</text>
</comment>
<proteinExistence type="predicted"/>
<feature type="region of interest" description="Disordered" evidence="1">
    <location>
        <begin position="45"/>
        <end position="69"/>
    </location>
</feature>
<accession>A0A5C5TXZ7</accession>
<feature type="compositionally biased region" description="Low complexity" evidence="1">
    <location>
        <begin position="52"/>
        <end position="69"/>
    </location>
</feature>
<reference evidence="2 3" key="1">
    <citation type="journal article" date="2008" name="Int. J. Syst. Evol. Microbiol.">
        <title>Luteimonas marina sp. nov., isolated from seawater.</title>
        <authorList>
            <person name="Baik K.S."/>
            <person name="Park S.C."/>
            <person name="Kim M.S."/>
            <person name="Kim E.M."/>
            <person name="Park C."/>
            <person name="Chun J."/>
            <person name="Seong C.N."/>
        </authorList>
    </citation>
    <scope>NUCLEOTIDE SEQUENCE [LARGE SCALE GENOMIC DNA]</scope>
    <source>
        <strain evidence="2 3">FR1330</strain>
    </source>
</reference>
<sequence>MLMVQRRGNRPGNGGAGHRRRMRGCLPVLALLVLAGCGDEVAQEARERDRAAQQAAAPAPAAGLPPQAQSPMRFEITSSSGVEVAAAAVDFRCVDGKAASAEVQVDWKVAIPGVTAVRIKVVAEGVQDKTWTEAGGTGQATTGPWVNDGMRLRLEALSDGSVLGEVRAVAGPCT</sequence>
<protein>
    <submittedName>
        <fullName evidence="2">Uncharacterized protein</fullName>
    </submittedName>
</protein>
<evidence type="ECO:0000256" key="1">
    <source>
        <dbReference type="SAM" id="MobiDB-lite"/>
    </source>
</evidence>
<keyword evidence="3" id="KW-1185">Reference proteome</keyword>
<organism evidence="2 3">
    <name type="scientific">Luteimonas marina</name>
    <dbReference type="NCBI Taxonomy" id="488485"/>
    <lineage>
        <taxon>Bacteria</taxon>
        <taxon>Pseudomonadati</taxon>
        <taxon>Pseudomonadota</taxon>
        <taxon>Gammaproteobacteria</taxon>
        <taxon>Lysobacterales</taxon>
        <taxon>Lysobacteraceae</taxon>
        <taxon>Luteimonas</taxon>
    </lineage>
</organism>
<gene>
    <name evidence="2" type="ORF">FQY83_14665</name>
</gene>
<dbReference type="AlphaFoldDB" id="A0A5C5TXZ7"/>
<dbReference type="Proteomes" id="UP000319980">
    <property type="component" value="Unassembled WGS sequence"/>
</dbReference>